<protein>
    <submittedName>
        <fullName evidence="3">Uncharacterized protein</fullName>
    </submittedName>
</protein>
<proteinExistence type="predicted"/>
<organism evidence="3 4">
    <name type="scientific">Rhizophagus irregularis (strain DAOM 181602 / DAOM 197198 / MUCL 43194)</name>
    <name type="common">Arbuscular mycorrhizal fungus</name>
    <name type="synonym">Glomus intraradices</name>
    <dbReference type="NCBI Taxonomy" id="747089"/>
    <lineage>
        <taxon>Eukaryota</taxon>
        <taxon>Fungi</taxon>
        <taxon>Fungi incertae sedis</taxon>
        <taxon>Mucoromycota</taxon>
        <taxon>Glomeromycotina</taxon>
        <taxon>Glomeromycetes</taxon>
        <taxon>Glomerales</taxon>
        <taxon>Glomeraceae</taxon>
        <taxon>Rhizophagus</taxon>
    </lineage>
</organism>
<gene>
    <name evidence="3" type="ORF">GLOIN_2v1770876</name>
</gene>
<comment type="caution">
    <text evidence="3">The sequence shown here is derived from an EMBL/GenBank/DDBJ whole genome shotgun (WGS) entry which is preliminary data.</text>
</comment>
<evidence type="ECO:0000313" key="3">
    <source>
        <dbReference type="EMBL" id="POG74826.1"/>
    </source>
</evidence>
<name>A0A2P4QB33_RHIID</name>
<dbReference type="Proteomes" id="UP000018888">
    <property type="component" value="Unassembled WGS sequence"/>
</dbReference>
<keyword evidence="4" id="KW-1185">Reference proteome</keyword>
<evidence type="ECO:0000313" key="4">
    <source>
        <dbReference type="Proteomes" id="UP000018888"/>
    </source>
</evidence>
<feature type="compositionally biased region" description="Acidic residues" evidence="2">
    <location>
        <begin position="70"/>
        <end position="85"/>
    </location>
</feature>
<feature type="compositionally biased region" description="Basic and acidic residues" evidence="2">
    <location>
        <begin position="86"/>
        <end position="99"/>
    </location>
</feature>
<evidence type="ECO:0000256" key="1">
    <source>
        <dbReference type="SAM" id="Coils"/>
    </source>
</evidence>
<sequence length="209" mass="25247">MELQYKIDKLNKELEESKELNEMLIKINEKFRKENDRLYERIDFYKNLRMPRSMKKNSKPKRKHQRNNDSEDLDDKIIDMDAEMDEKDKKDDKDEKDDKDARITAKALYNKDDMRITYYEKQEMINIIQDIRYHSPELSETNEENASKKCQIVVRRNYDDTLQNFDVQPLNDVPQWTCVEPGNSNVVYDSNIGYESIYDDYMYDDADTF</sequence>
<keyword evidence="1" id="KW-0175">Coiled coil</keyword>
<feature type="compositionally biased region" description="Basic residues" evidence="2">
    <location>
        <begin position="52"/>
        <end position="65"/>
    </location>
</feature>
<feature type="coiled-coil region" evidence="1">
    <location>
        <begin position="7"/>
        <end position="48"/>
    </location>
</feature>
<feature type="region of interest" description="Disordered" evidence="2">
    <location>
        <begin position="49"/>
        <end position="99"/>
    </location>
</feature>
<dbReference type="VEuPathDB" id="FungiDB:RhiirFUN_013661"/>
<reference evidence="3 4" key="2">
    <citation type="journal article" date="2018" name="New Phytol.">
        <title>High intraspecific genome diversity in the model arbuscular mycorrhizal symbiont Rhizophagus irregularis.</title>
        <authorList>
            <person name="Chen E.C.H."/>
            <person name="Morin E."/>
            <person name="Beaudet D."/>
            <person name="Noel J."/>
            <person name="Yildirir G."/>
            <person name="Ndikumana S."/>
            <person name="Charron P."/>
            <person name="St-Onge C."/>
            <person name="Giorgi J."/>
            <person name="Kruger M."/>
            <person name="Marton T."/>
            <person name="Ropars J."/>
            <person name="Grigoriev I.V."/>
            <person name="Hainaut M."/>
            <person name="Henrissat B."/>
            <person name="Roux C."/>
            <person name="Martin F."/>
            <person name="Corradi N."/>
        </authorList>
    </citation>
    <scope>NUCLEOTIDE SEQUENCE [LARGE SCALE GENOMIC DNA]</scope>
    <source>
        <strain evidence="3 4">DAOM 197198</strain>
    </source>
</reference>
<dbReference type="AlphaFoldDB" id="A0A2P4QB33"/>
<evidence type="ECO:0000256" key="2">
    <source>
        <dbReference type="SAM" id="MobiDB-lite"/>
    </source>
</evidence>
<reference evidence="3 4" key="1">
    <citation type="journal article" date="2013" name="Proc. Natl. Acad. Sci. U.S.A.">
        <title>Genome of an arbuscular mycorrhizal fungus provides insight into the oldest plant symbiosis.</title>
        <authorList>
            <person name="Tisserant E."/>
            <person name="Malbreil M."/>
            <person name="Kuo A."/>
            <person name="Kohler A."/>
            <person name="Symeonidi A."/>
            <person name="Balestrini R."/>
            <person name="Charron P."/>
            <person name="Duensing N."/>
            <person name="Frei Dit Frey N."/>
            <person name="Gianinazzi-Pearson V."/>
            <person name="Gilbert L.B."/>
            <person name="Handa Y."/>
            <person name="Herr J.R."/>
            <person name="Hijri M."/>
            <person name="Koul R."/>
            <person name="Kawaguchi M."/>
            <person name="Krajinski F."/>
            <person name="Lammers P.J."/>
            <person name="Masclaux F.G."/>
            <person name="Murat C."/>
            <person name="Morin E."/>
            <person name="Ndikumana S."/>
            <person name="Pagni M."/>
            <person name="Petitpierre D."/>
            <person name="Requena N."/>
            <person name="Rosikiewicz P."/>
            <person name="Riley R."/>
            <person name="Saito K."/>
            <person name="San Clemente H."/>
            <person name="Shapiro H."/>
            <person name="van Tuinen D."/>
            <person name="Becard G."/>
            <person name="Bonfante P."/>
            <person name="Paszkowski U."/>
            <person name="Shachar-Hill Y.Y."/>
            <person name="Tuskan G.A."/>
            <person name="Young P.W."/>
            <person name="Sanders I.R."/>
            <person name="Henrissat B."/>
            <person name="Rensing S.A."/>
            <person name="Grigoriev I.V."/>
            <person name="Corradi N."/>
            <person name="Roux C."/>
            <person name="Martin F."/>
        </authorList>
    </citation>
    <scope>NUCLEOTIDE SEQUENCE [LARGE SCALE GENOMIC DNA]</scope>
    <source>
        <strain evidence="3 4">DAOM 197198</strain>
    </source>
</reference>
<dbReference type="EMBL" id="AUPC02000067">
    <property type="protein sequence ID" value="POG74826.1"/>
    <property type="molecule type" value="Genomic_DNA"/>
</dbReference>
<accession>A0A2P4QB33</accession>